<keyword evidence="1" id="KW-0812">Transmembrane</keyword>
<evidence type="ECO:0000256" key="1">
    <source>
        <dbReference type="SAM" id="Phobius"/>
    </source>
</evidence>
<reference evidence="2 3" key="1">
    <citation type="journal article" date="2015" name="Stand. Genomic Sci.">
        <title>Genomic Encyclopedia of Bacterial and Archaeal Type Strains, Phase III: the genomes of soil and plant-associated and newly described type strains.</title>
        <authorList>
            <person name="Whitman W.B."/>
            <person name="Woyke T."/>
            <person name="Klenk H.P."/>
            <person name="Zhou Y."/>
            <person name="Lilburn T.G."/>
            <person name="Beck B.J."/>
            <person name="De Vos P."/>
            <person name="Vandamme P."/>
            <person name="Eisen J.A."/>
            <person name="Garrity G."/>
            <person name="Hugenholtz P."/>
            <person name="Kyrpides N.C."/>
        </authorList>
    </citation>
    <scope>NUCLEOTIDE SEQUENCE [LARGE SCALE GENOMIC DNA]</scope>
    <source>
        <strain evidence="2 3">VKM Ac-2538</strain>
    </source>
</reference>
<name>A0ABY2BFN3_9ACTN</name>
<keyword evidence="1" id="KW-1133">Transmembrane helix</keyword>
<evidence type="ECO:0000313" key="2">
    <source>
        <dbReference type="EMBL" id="TCO18849.1"/>
    </source>
</evidence>
<dbReference type="RefSeq" id="WP_132191508.1">
    <property type="nucleotide sequence ID" value="NZ_SLWM01000011.1"/>
</dbReference>
<organism evidence="2 3">
    <name type="scientific">Kribbella orskensis</name>
    <dbReference type="NCBI Taxonomy" id="2512216"/>
    <lineage>
        <taxon>Bacteria</taxon>
        <taxon>Bacillati</taxon>
        <taxon>Actinomycetota</taxon>
        <taxon>Actinomycetes</taxon>
        <taxon>Propionibacteriales</taxon>
        <taxon>Kribbellaceae</taxon>
        <taxon>Kribbella</taxon>
    </lineage>
</organism>
<protein>
    <submittedName>
        <fullName evidence="2">Uncharacterized protein</fullName>
    </submittedName>
</protein>
<accession>A0ABY2BFN3</accession>
<evidence type="ECO:0000313" key="3">
    <source>
        <dbReference type="Proteomes" id="UP000295818"/>
    </source>
</evidence>
<dbReference type="EMBL" id="SLWM01000011">
    <property type="protein sequence ID" value="TCO18849.1"/>
    <property type="molecule type" value="Genomic_DNA"/>
</dbReference>
<dbReference type="Proteomes" id="UP000295818">
    <property type="component" value="Unassembled WGS sequence"/>
</dbReference>
<feature type="transmembrane region" description="Helical" evidence="1">
    <location>
        <begin position="36"/>
        <end position="57"/>
    </location>
</feature>
<gene>
    <name evidence="2" type="ORF">EV644_11187</name>
</gene>
<proteinExistence type="predicted"/>
<sequence>MTLVSLGVLVALLGLLLVRACRQVYASSVERRRWSVAILAELVLWGACTALVLPRLVDLLT</sequence>
<keyword evidence="1" id="KW-0472">Membrane</keyword>
<keyword evidence="3" id="KW-1185">Reference proteome</keyword>
<comment type="caution">
    <text evidence="2">The sequence shown here is derived from an EMBL/GenBank/DDBJ whole genome shotgun (WGS) entry which is preliminary data.</text>
</comment>